<dbReference type="Proteomes" id="UP000075787">
    <property type="component" value="Unassembled WGS sequence"/>
</dbReference>
<sequence>MVIAMRGVGLRLLAAGPGGYLVAALAATLAVRLLPGPVIETVLAGSMGSFMVWVAVVIRVFAVDDPRRALAEVAVLAGLIAAAGGWR</sequence>
<comment type="caution">
    <text evidence="2">The sequence shown here is derived from an EMBL/GenBank/DDBJ whole genome shotgun (WGS) entry which is preliminary data.</text>
</comment>
<evidence type="ECO:0000313" key="2">
    <source>
        <dbReference type="EMBL" id="KYO56000.1"/>
    </source>
</evidence>
<name>A0A161Q726_9PROT</name>
<gene>
    <name evidence="2" type="ORF">AUP44_22675</name>
</gene>
<organism evidence="2 3">
    <name type="scientific">Tistrella mobilis</name>
    <dbReference type="NCBI Taxonomy" id="171437"/>
    <lineage>
        <taxon>Bacteria</taxon>
        <taxon>Pseudomonadati</taxon>
        <taxon>Pseudomonadota</taxon>
        <taxon>Alphaproteobacteria</taxon>
        <taxon>Geminicoccales</taxon>
        <taxon>Geminicoccaceae</taxon>
        <taxon>Tistrella</taxon>
    </lineage>
</organism>
<proteinExistence type="predicted"/>
<keyword evidence="1" id="KW-0812">Transmembrane</keyword>
<protein>
    <recommendedName>
        <fullName evidence="4">Iron transporter</fullName>
    </recommendedName>
</protein>
<dbReference type="EMBL" id="LPZR01000052">
    <property type="protein sequence ID" value="KYO56000.1"/>
    <property type="molecule type" value="Genomic_DNA"/>
</dbReference>
<feature type="transmembrane region" description="Helical" evidence="1">
    <location>
        <begin position="12"/>
        <end position="35"/>
    </location>
</feature>
<reference evidence="2 3" key="1">
    <citation type="submission" date="2015-12" db="EMBL/GenBank/DDBJ databases">
        <title>Genome sequence of Tistrella mobilis MCCC 1A02139.</title>
        <authorList>
            <person name="Lu L."/>
            <person name="Lai Q."/>
            <person name="Shao Z."/>
            <person name="Qian P."/>
        </authorList>
    </citation>
    <scope>NUCLEOTIDE SEQUENCE [LARGE SCALE GENOMIC DNA]</scope>
    <source>
        <strain evidence="2 3">MCCC 1A02139</strain>
    </source>
</reference>
<evidence type="ECO:0000256" key="1">
    <source>
        <dbReference type="SAM" id="Phobius"/>
    </source>
</evidence>
<keyword evidence="1" id="KW-0472">Membrane</keyword>
<accession>A0A161Q726</accession>
<feature type="transmembrane region" description="Helical" evidence="1">
    <location>
        <begin position="41"/>
        <end position="62"/>
    </location>
</feature>
<evidence type="ECO:0000313" key="3">
    <source>
        <dbReference type="Proteomes" id="UP000075787"/>
    </source>
</evidence>
<evidence type="ECO:0008006" key="4">
    <source>
        <dbReference type="Google" id="ProtNLM"/>
    </source>
</evidence>
<keyword evidence="1" id="KW-1133">Transmembrane helix</keyword>
<dbReference type="AlphaFoldDB" id="A0A161Q726"/>